<gene>
    <name evidence="1" type="ORF">DCF19_00015</name>
</gene>
<evidence type="ECO:0000313" key="1">
    <source>
        <dbReference type="EMBL" id="PZO44932.1"/>
    </source>
</evidence>
<protein>
    <submittedName>
        <fullName evidence="1">Uncharacterized protein</fullName>
    </submittedName>
</protein>
<reference evidence="1 2" key="1">
    <citation type="submission" date="2018-04" db="EMBL/GenBank/DDBJ databases">
        <authorList>
            <person name="Go L.Y."/>
            <person name="Mitchell J.A."/>
        </authorList>
    </citation>
    <scope>NUCLEOTIDE SEQUENCE [LARGE SCALE GENOMIC DNA]</scope>
    <source>
        <strain evidence="1">ULC066bin1</strain>
    </source>
</reference>
<comment type="caution">
    <text evidence="1">The sequence shown here is derived from an EMBL/GenBank/DDBJ whole genome shotgun (WGS) entry which is preliminary data.</text>
</comment>
<proteinExistence type="predicted"/>
<name>A0A2W4WKF5_9CYAN</name>
<dbReference type="EMBL" id="QBML01000001">
    <property type="protein sequence ID" value="PZO44932.1"/>
    <property type="molecule type" value="Genomic_DNA"/>
</dbReference>
<reference evidence="1 2" key="2">
    <citation type="submission" date="2018-06" db="EMBL/GenBank/DDBJ databases">
        <title>Metagenomic assembly of (sub)arctic Cyanobacteria and their associated microbiome from non-axenic cultures.</title>
        <authorList>
            <person name="Baurain D."/>
        </authorList>
    </citation>
    <scope>NUCLEOTIDE SEQUENCE [LARGE SCALE GENOMIC DNA]</scope>
    <source>
        <strain evidence="1">ULC066bin1</strain>
    </source>
</reference>
<accession>A0A2W4WKF5</accession>
<organism evidence="1 2">
    <name type="scientific">Pseudanabaena frigida</name>
    <dbReference type="NCBI Taxonomy" id="945775"/>
    <lineage>
        <taxon>Bacteria</taxon>
        <taxon>Bacillati</taxon>
        <taxon>Cyanobacteriota</taxon>
        <taxon>Cyanophyceae</taxon>
        <taxon>Pseudanabaenales</taxon>
        <taxon>Pseudanabaenaceae</taxon>
        <taxon>Pseudanabaena</taxon>
    </lineage>
</organism>
<dbReference type="AlphaFoldDB" id="A0A2W4WKF5"/>
<evidence type="ECO:0000313" key="2">
    <source>
        <dbReference type="Proteomes" id="UP000249467"/>
    </source>
</evidence>
<dbReference type="Proteomes" id="UP000249467">
    <property type="component" value="Unassembled WGS sequence"/>
</dbReference>
<sequence>MGLRSASNPSWLSEAEACTISIDELQRFALKPQSIKNLKALPRKAFKFFIVVRLIGNCCTNAIDKI</sequence>